<comment type="similarity">
    <text evidence="4">Belongs to the peptidase C15 family.</text>
</comment>
<dbReference type="InterPro" id="IPR033693">
    <property type="entry name" value="PGPEP1_Glu_AS"/>
</dbReference>
<keyword evidence="6" id="KW-0645">Protease</keyword>
<proteinExistence type="inferred from homology"/>
<dbReference type="KEGG" id="dfc:DFI_05970"/>
<dbReference type="InterPro" id="IPR036440">
    <property type="entry name" value="Peptidase_C15-like_sf"/>
</dbReference>
<dbReference type="SUPFAM" id="SSF53182">
    <property type="entry name" value="Pyrrolidone carboxyl peptidase (pyroglutamate aminopeptidase)"/>
    <property type="match status" value="1"/>
</dbReference>
<evidence type="ECO:0000313" key="12">
    <source>
        <dbReference type="Proteomes" id="UP000259030"/>
    </source>
</evidence>
<dbReference type="PROSITE" id="PS01333">
    <property type="entry name" value="PYRASE_GLU"/>
    <property type="match status" value="1"/>
</dbReference>
<evidence type="ECO:0000256" key="4">
    <source>
        <dbReference type="ARBA" id="ARBA00006641"/>
    </source>
</evidence>
<evidence type="ECO:0000256" key="7">
    <source>
        <dbReference type="ARBA" id="ARBA00022801"/>
    </source>
</evidence>
<gene>
    <name evidence="11" type="ORF">DFI_05970</name>
</gene>
<reference evidence="11 12" key="1">
    <citation type="submission" date="2017-05" db="EMBL/GenBank/DDBJ databases">
        <title>The complete genome sequence of Deinococcus ficus isolated from the rhizosphere of the Ficus religiosa L. in Taiwan.</title>
        <authorList>
            <person name="Wu K.-M."/>
            <person name="Liao T.-L."/>
            <person name="Liu Y.-M."/>
            <person name="Young C.-C."/>
            <person name="Tsai S.-F."/>
        </authorList>
    </citation>
    <scope>NUCLEOTIDE SEQUENCE [LARGE SCALE GENOMIC DNA]</scope>
    <source>
        <strain evidence="11 12">CC-FR2-10</strain>
    </source>
</reference>
<keyword evidence="8" id="KW-0788">Thiol protease</keyword>
<organism evidence="11 12">
    <name type="scientific">Deinococcus ficus</name>
    <dbReference type="NCBI Taxonomy" id="317577"/>
    <lineage>
        <taxon>Bacteria</taxon>
        <taxon>Thermotogati</taxon>
        <taxon>Deinococcota</taxon>
        <taxon>Deinococci</taxon>
        <taxon>Deinococcales</taxon>
        <taxon>Deinococcaceae</taxon>
        <taxon>Deinococcus</taxon>
    </lineage>
</organism>
<evidence type="ECO:0000256" key="8">
    <source>
        <dbReference type="ARBA" id="ARBA00022807"/>
    </source>
</evidence>
<comment type="subcellular location">
    <subcellularLocation>
        <location evidence="3">Cytoplasm</location>
    </subcellularLocation>
</comment>
<evidence type="ECO:0000313" key="11">
    <source>
        <dbReference type="EMBL" id="ASN80605.1"/>
    </source>
</evidence>
<dbReference type="Pfam" id="PF01470">
    <property type="entry name" value="Peptidase_C15"/>
    <property type="match status" value="1"/>
</dbReference>
<dbReference type="AlphaFoldDB" id="A0A221SVC9"/>
<protein>
    <recommendedName>
        <fullName evidence="9">Pyroglutamyl-peptidase I</fullName>
        <ecNumber evidence="9">3.4.19.3</ecNumber>
    </recommendedName>
</protein>
<sequence>MPTLLLTGFEPFHTHPVNPSAQAAEALHGLTVGDWQVHAALLPVDPGGAAAALTPLLDSLQPGAVLLTGLAAGRPQVTLERVAVNVMDFPIPDNTGQTYRDAPVCAPGEEGAAVPAAYLSTLPLRDLLAAWRDAEVPGSISNSAGLYVCNAVMFHALHHLHRSGRAAVPCGFLHLPANAFLAAEDTRLPYLPQAEITRAVQVAAQTLMR</sequence>
<dbReference type="PROSITE" id="PS01334">
    <property type="entry name" value="PYRASE_CYS"/>
    <property type="match status" value="1"/>
</dbReference>
<evidence type="ECO:0000256" key="3">
    <source>
        <dbReference type="ARBA" id="ARBA00004496"/>
    </source>
</evidence>
<dbReference type="STRING" id="317577.GCA_000419625_02736"/>
<feature type="active site" evidence="10">
    <location>
        <position position="149"/>
    </location>
</feature>
<dbReference type="PIRSF" id="PIRSF015592">
    <property type="entry name" value="Prld-crbxl_pptds"/>
    <property type="match status" value="1"/>
</dbReference>
<feature type="active site" evidence="9">
    <location>
        <position position="80"/>
    </location>
</feature>
<dbReference type="Proteomes" id="UP000259030">
    <property type="component" value="Chromosome"/>
</dbReference>
<dbReference type="EC" id="3.4.19.3" evidence="9"/>
<evidence type="ECO:0000256" key="9">
    <source>
        <dbReference type="PROSITE-ProRule" id="PRU10076"/>
    </source>
</evidence>
<dbReference type="PANTHER" id="PTHR23402">
    <property type="entry name" value="PROTEASE FAMILY C15 PYROGLUTAMYL-PEPTIDASE I-RELATED"/>
    <property type="match status" value="1"/>
</dbReference>
<dbReference type="InterPro" id="IPR033694">
    <property type="entry name" value="PGPEP1_Cys_AS"/>
</dbReference>
<name>A0A221SVC9_9DEIO</name>
<evidence type="ECO:0000256" key="5">
    <source>
        <dbReference type="ARBA" id="ARBA00022490"/>
    </source>
</evidence>
<dbReference type="EMBL" id="CP021081">
    <property type="protein sequence ID" value="ASN80605.1"/>
    <property type="molecule type" value="Genomic_DNA"/>
</dbReference>
<dbReference type="Gene3D" id="3.40.630.20">
    <property type="entry name" value="Peptidase C15, pyroglutamyl peptidase I-like"/>
    <property type="match status" value="1"/>
</dbReference>
<evidence type="ECO:0000256" key="6">
    <source>
        <dbReference type="ARBA" id="ARBA00022670"/>
    </source>
</evidence>
<dbReference type="InterPro" id="IPR000816">
    <property type="entry name" value="Peptidase_C15"/>
</dbReference>
<dbReference type="NCBIfam" id="NF009675">
    <property type="entry name" value="PRK13196.1"/>
    <property type="match status" value="1"/>
</dbReference>
<keyword evidence="5" id="KW-0963">Cytoplasm</keyword>
<dbReference type="GO" id="GO:0006508">
    <property type="term" value="P:proteolysis"/>
    <property type="evidence" value="ECO:0007669"/>
    <property type="project" value="UniProtKB-KW"/>
</dbReference>
<keyword evidence="12" id="KW-1185">Reference proteome</keyword>
<dbReference type="GO" id="GO:0005829">
    <property type="term" value="C:cytosol"/>
    <property type="evidence" value="ECO:0007669"/>
    <property type="project" value="InterPro"/>
</dbReference>
<evidence type="ECO:0000256" key="2">
    <source>
        <dbReference type="ARBA" id="ARBA00002280"/>
    </source>
</evidence>
<dbReference type="GO" id="GO:0016920">
    <property type="term" value="F:pyroglutamyl-peptidase activity"/>
    <property type="evidence" value="ECO:0007669"/>
    <property type="project" value="UniProtKB-EC"/>
</dbReference>
<dbReference type="CDD" id="cd00501">
    <property type="entry name" value="Peptidase_C15"/>
    <property type="match status" value="1"/>
</dbReference>
<evidence type="ECO:0000256" key="1">
    <source>
        <dbReference type="ARBA" id="ARBA00001770"/>
    </source>
</evidence>
<comment type="catalytic activity">
    <reaction evidence="1 9">
        <text>Release of an N-terminal pyroglutamyl group from a polypeptide, the second amino acid generally not being Pro.</text>
        <dbReference type="EC" id="3.4.19.3"/>
    </reaction>
</comment>
<keyword evidence="7" id="KW-0378">Hydrolase</keyword>
<evidence type="ECO:0000256" key="10">
    <source>
        <dbReference type="PROSITE-ProRule" id="PRU10077"/>
    </source>
</evidence>
<dbReference type="PANTHER" id="PTHR23402:SF1">
    <property type="entry name" value="PYROGLUTAMYL-PEPTIDASE I"/>
    <property type="match status" value="1"/>
</dbReference>
<dbReference type="PRINTS" id="PR00706">
    <property type="entry name" value="PYROGLUPTASE"/>
</dbReference>
<comment type="function">
    <text evidence="2">Removes 5-oxoproline from various penultimate amino acid residues except L-proline.</text>
</comment>
<dbReference type="RefSeq" id="WP_027462505.1">
    <property type="nucleotide sequence ID" value="NZ_CP021081.1"/>
</dbReference>
<accession>A0A221SVC9</accession>
<dbReference type="InterPro" id="IPR016125">
    <property type="entry name" value="Peptidase_C15-like"/>
</dbReference>